<evidence type="ECO:0000256" key="5">
    <source>
        <dbReference type="ARBA" id="ARBA00023163"/>
    </source>
</evidence>
<dbReference type="SUPFAM" id="SSF52172">
    <property type="entry name" value="CheY-like"/>
    <property type="match status" value="1"/>
</dbReference>
<dbReference type="AlphaFoldDB" id="A0A6C7EGR7"/>
<keyword evidence="1 6" id="KW-0597">Phosphoprotein</keyword>
<dbReference type="GO" id="GO:0000156">
    <property type="term" value="F:phosphorelay response regulator activity"/>
    <property type="evidence" value="ECO:0007669"/>
    <property type="project" value="TreeGrafter"/>
</dbReference>
<dbReference type="EMBL" id="AP012057">
    <property type="protein sequence ID" value="BAN04175.1"/>
    <property type="molecule type" value="Genomic_DNA"/>
</dbReference>
<dbReference type="InterPro" id="IPR001789">
    <property type="entry name" value="Sig_transdc_resp-reg_receiver"/>
</dbReference>
<dbReference type="PANTHER" id="PTHR48111">
    <property type="entry name" value="REGULATOR OF RPOS"/>
    <property type="match status" value="1"/>
</dbReference>
<dbReference type="Pfam" id="PF00072">
    <property type="entry name" value="Response_reg"/>
    <property type="match status" value="1"/>
</dbReference>
<dbReference type="OrthoDB" id="5511894at2"/>
<dbReference type="GO" id="GO:0000976">
    <property type="term" value="F:transcription cis-regulatory region binding"/>
    <property type="evidence" value="ECO:0007669"/>
    <property type="project" value="TreeGrafter"/>
</dbReference>
<dbReference type="KEGG" id="aym:YM304_38610"/>
<dbReference type="Gene3D" id="1.10.10.10">
    <property type="entry name" value="Winged helix-like DNA-binding domain superfamily/Winged helix DNA-binding domain"/>
    <property type="match status" value="1"/>
</dbReference>
<keyword evidence="4 7" id="KW-0238">DNA-binding</keyword>
<evidence type="ECO:0000256" key="6">
    <source>
        <dbReference type="PROSITE-ProRule" id="PRU00169"/>
    </source>
</evidence>
<evidence type="ECO:0000256" key="3">
    <source>
        <dbReference type="ARBA" id="ARBA00023015"/>
    </source>
</evidence>
<evidence type="ECO:0000259" key="9">
    <source>
        <dbReference type="PROSITE" id="PS51755"/>
    </source>
</evidence>
<keyword evidence="3" id="KW-0805">Transcription regulation</keyword>
<organism evidence="10 11">
    <name type="scientific">Ilumatobacter coccineus (strain NBRC 103263 / KCTC 29153 / YM16-304)</name>
    <dbReference type="NCBI Taxonomy" id="1313172"/>
    <lineage>
        <taxon>Bacteria</taxon>
        <taxon>Bacillati</taxon>
        <taxon>Actinomycetota</taxon>
        <taxon>Acidimicrobiia</taxon>
        <taxon>Acidimicrobiales</taxon>
        <taxon>Ilumatobacteraceae</taxon>
        <taxon>Ilumatobacter</taxon>
    </lineage>
</organism>
<dbReference type="SMART" id="SM00862">
    <property type="entry name" value="Trans_reg_C"/>
    <property type="match status" value="1"/>
</dbReference>
<sequence length="229" mass="25591">MTGTKVLVVDDEPTVREVVVGYLRRDGHDVAEAADGHTALELLEAEPPDLVVLDMMLPGVNGLDILRRVRSTSDIPVIMLTARAEESDRVAGLELGADDYVVKPFSPRELAARVNGVLRRSSARDTNAPQSLEFDGLFVDPLSREVKLHGEIVDMTPKEFDVLAFLASSPRQVFSRAQLLEQVWQSSPEWQDPATVTVHVRRIRNKIEADPEKPRWITTVWGVGYRFEP</sequence>
<evidence type="ECO:0000313" key="10">
    <source>
        <dbReference type="EMBL" id="BAN04175.1"/>
    </source>
</evidence>
<keyword evidence="2" id="KW-0902">Two-component regulatory system</keyword>
<dbReference type="Gene3D" id="3.40.50.2300">
    <property type="match status" value="1"/>
</dbReference>
<evidence type="ECO:0000313" key="11">
    <source>
        <dbReference type="Proteomes" id="UP000011863"/>
    </source>
</evidence>
<dbReference type="Gene3D" id="6.10.250.690">
    <property type="match status" value="1"/>
</dbReference>
<dbReference type="GO" id="GO:0006355">
    <property type="term" value="P:regulation of DNA-templated transcription"/>
    <property type="evidence" value="ECO:0007669"/>
    <property type="project" value="InterPro"/>
</dbReference>
<reference evidence="10 11" key="1">
    <citation type="journal article" date="2013" name="Int. J. Syst. Evol. Microbiol.">
        <title>Ilumatobacter nonamiense sp. nov. and Ilumatobacter coccineum sp. nov., isolated from seashore sand.</title>
        <authorList>
            <person name="Matsumoto A."/>
            <person name="Kasai H."/>
            <person name="Matsuo Y."/>
            <person name="Shizuri Y."/>
            <person name="Ichikawa N."/>
            <person name="Fujita N."/>
            <person name="Omura S."/>
            <person name="Takahashi Y."/>
        </authorList>
    </citation>
    <scope>NUCLEOTIDE SEQUENCE [LARGE SCALE GENOMIC DNA]</scope>
    <source>
        <strain evidence="11">NBRC 103263 / KCTC 29153 / YM16-304</strain>
    </source>
</reference>
<feature type="domain" description="Response regulatory" evidence="8">
    <location>
        <begin position="5"/>
        <end position="118"/>
    </location>
</feature>
<dbReference type="PROSITE" id="PS51755">
    <property type="entry name" value="OMPR_PHOB"/>
    <property type="match status" value="1"/>
</dbReference>
<dbReference type="GO" id="GO:0032993">
    <property type="term" value="C:protein-DNA complex"/>
    <property type="evidence" value="ECO:0007669"/>
    <property type="project" value="TreeGrafter"/>
</dbReference>
<dbReference type="Pfam" id="PF00486">
    <property type="entry name" value="Trans_reg_C"/>
    <property type="match status" value="1"/>
</dbReference>
<dbReference type="RefSeq" id="WP_015443422.1">
    <property type="nucleotide sequence ID" value="NC_020520.1"/>
</dbReference>
<dbReference type="FunFam" id="1.10.10.10:FF:000018">
    <property type="entry name" value="DNA-binding response regulator ResD"/>
    <property type="match status" value="1"/>
</dbReference>
<accession>A0A6C7EGR7</accession>
<evidence type="ECO:0000256" key="1">
    <source>
        <dbReference type="ARBA" id="ARBA00022553"/>
    </source>
</evidence>
<dbReference type="InterPro" id="IPR011006">
    <property type="entry name" value="CheY-like_superfamily"/>
</dbReference>
<evidence type="ECO:0000259" key="8">
    <source>
        <dbReference type="PROSITE" id="PS50110"/>
    </source>
</evidence>
<feature type="modified residue" description="4-aspartylphosphate" evidence="6">
    <location>
        <position position="54"/>
    </location>
</feature>
<evidence type="ECO:0000256" key="2">
    <source>
        <dbReference type="ARBA" id="ARBA00023012"/>
    </source>
</evidence>
<gene>
    <name evidence="10" type="ORF">YM304_38610</name>
</gene>
<dbReference type="InterPro" id="IPR001867">
    <property type="entry name" value="OmpR/PhoB-type_DNA-bd"/>
</dbReference>
<dbReference type="InterPro" id="IPR039420">
    <property type="entry name" value="WalR-like"/>
</dbReference>
<feature type="DNA-binding region" description="OmpR/PhoB-type" evidence="7">
    <location>
        <begin position="129"/>
        <end position="229"/>
    </location>
</feature>
<name>A0A6C7EGR7_ILUCY</name>
<evidence type="ECO:0000256" key="7">
    <source>
        <dbReference type="PROSITE-ProRule" id="PRU01091"/>
    </source>
</evidence>
<evidence type="ECO:0000256" key="4">
    <source>
        <dbReference type="ARBA" id="ARBA00023125"/>
    </source>
</evidence>
<dbReference type="PROSITE" id="PS50110">
    <property type="entry name" value="RESPONSE_REGULATORY"/>
    <property type="match status" value="1"/>
</dbReference>
<proteinExistence type="predicted"/>
<dbReference type="PANTHER" id="PTHR48111:SF4">
    <property type="entry name" value="DNA-BINDING DUAL TRANSCRIPTIONAL REGULATOR OMPR"/>
    <property type="match status" value="1"/>
</dbReference>
<dbReference type="FunFam" id="3.40.50.2300:FF:000001">
    <property type="entry name" value="DNA-binding response regulator PhoB"/>
    <property type="match status" value="1"/>
</dbReference>
<keyword evidence="5" id="KW-0804">Transcription</keyword>
<dbReference type="GO" id="GO:0005829">
    <property type="term" value="C:cytosol"/>
    <property type="evidence" value="ECO:0007669"/>
    <property type="project" value="TreeGrafter"/>
</dbReference>
<dbReference type="CDD" id="cd00383">
    <property type="entry name" value="trans_reg_C"/>
    <property type="match status" value="1"/>
</dbReference>
<dbReference type="SMART" id="SM00448">
    <property type="entry name" value="REC"/>
    <property type="match status" value="1"/>
</dbReference>
<dbReference type="InterPro" id="IPR036388">
    <property type="entry name" value="WH-like_DNA-bd_sf"/>
</dbReference>
<dbReference type="Proteomes" id="UP000011863">
    <property type="component" value="Chromosome"/>
</dbReference>
<keyword evidence="11" id="KW-1185">Reference proteome</keyword>
<feature type="domain" description="OmpR/PhoB-type" evidence="9">
    <location>
        <begin position="129"/>
        <end position="229"/>
    </location>
</feature>
<protein>
    <submittedName>
        <fullName evidence="10">Putative OmpR family two-component response regulator</fullName>
    </submittedName>
</protein>